<proteinExistence type="predicted"/>
<protein>
    <submittedName>
        <fullName evidence="1">Uncharacterized protein</fullName>
    </submittedName>
</protein>
<accession>A0A0H2X9X3</accession>
<name>A0A0H2X9X3_XANC8</name>
<dbReference type="KEGG" id="xcb:XC_3217"/>
<evidence type="ECO:0000313" key="1">
    <source>
        <dbReference type="EMBL" id="AAY50261.1"/>
    </source>
</evidence>
<dbReference type="EMBL" id="CP000050">
    <property type="protein sequence ID" value="AAY50261.1"/>
    <property type="molecule type" value="Genomic_DNA"/>
</dbReference>
<dbReference type="Proteomes" id="UP000000420">
    <property type="component" value="Chromosome"/>
</dbReference>
<organism evidence="1 2">
    <name type="scientific">Xanthomonas campestris pv. campestris (strain 8004)</name>
    <dbReference type="NCBI Taxonomy" id="314565"/>
    <lineage>
        <taxon>Bacteria</taxon>
        <taxon>Pseudomonadati</taxon>
        <taxon>Pseudomonadota</taxon>
        <taxon>Gammaproteobacteria</taxon>
        <taxon>Lysobacterales</taxon>
        <taxon>Lysobacteraceae</taxon>
        <taxon>Xanthomonas</taxon>
    </lineage>
</organism>
<sequence length="162" mass="17409">MLCVRRVHCGVRHLFARLVNPNRPQWDCGGVCLLQGRGRTAILLGPGFNEGVAMKTLLGTALAASLLLLAGCAKDMGEEFVGKWVNAKAPKNVLSIEHNGESFIIRDTRPELFGNGVKTKNYPAVLRGDVLQVSNGVGTINYAIDQSTGNLSTGESEYTPVK</sequence>
<reference evidence="1 2" key="1">
    <citation type="journal article" date="2005" name="Genome Res.">
        <title>Comparative and functional genomic analyses of the pathogenicity of phytopathogen Xanthomonas campestris pv. campestris.</title>
        <authorList>
            <person name="Qian W."/>
            <person name="Jia Y."/>
            <person name="Ren S.X."/>
            <person name="He Y.Q."/>
            <person name="Feng J.X."/>
            <person name="Lu L.F."/>
            <person name="Sun Q."/>
            <person name="Ying G."/>
            <person name="Tang D.J."/>
            <person name="Tang H."/>
            <person name="Wu W."/>
            <person name="Hao P."/>
            <person name="Wang L."/>
            <person name="Jiang B.L."/>
            <person name="Zeng S."/>
            <person name="Gu W.Y."/>
            <person name="Lu G."/>
            <person name="Rong L."/>
            <person name="Tian Y."/>
            <person name="Yao Z."/>
            <person name="Fu G."/>
            <person name="Chen B."/>
            <person name="Fang R."/>
            <person name="Qiang B."/>
            <person name="Chen Z."/>
            <person name="Zhao G.P."/>
            <person name="Tang J.L."/>
            <person name="He C."/>
        </authorList>
    </citation>
    <scope>NUCLEOTIDE SEQUENCE [LARGE SCALE GENOMIC DNA]</scope>
    <source>
        <strain evidence="1 2">8004</strain>
    </source>
</reference>
<gene>
    <name evidence="1" type="ordered locus">XC_3217</name>
</gene>
<dbReference type="AlphaFoldDB" id="A0A0H2X9X3"/>
<evidence type="ECO:0000313" key="2">
    <source>
        <dbReference type="Proteomes" id="UP000000420"/>
    </source>
</evidence>
<dbReference type="HOGENOM" id="CLU_138611_0_0_6"/>